<evidence type="ECO:0000259" key="2">
    <source>
        <dbReference type="PROSITE" id="PS51644"/>
    </source>
</evidence>
<feature type="region of interest" description="Disordered" evidence="1">
    <location>
        <begin position="761"/>
        <end position="789"/>
    </location>
</feature>
<dbReference type="STRING" id="57577.A0A2K3P9R0"/>
<evidence type="ECO:0000256" key="1">
    <source>
        <dbReference type="SAM" id="MobiDB-lite"/>
    </source>
</evidence>
<dbReference type="ExpressionAtlas" id="A0A2K3P9R0">
    <property type="expression patterns" value="baseline"/>
</dbReference>
<feature type="compositionally biased region" description="Basic and acidic residues" evidence="1">
    <location>
        <begin position="598"/>
        <end position="622"/>
    </location>
</feature>
<dbReference type="InterPro" id="IPR021139">
    <property type="entry name" value="NYN"/>
</dbReference>
<gene>
    <name evidence="3" type="primary">limkain-B1</name>
    <name evidence="3" type="ORF">L195_g008631</name>
</gene>
<feature type="region of interest" description="Disordered" evidence="1">
    <location>
        <begin position="432"/>
        <end position="451"/>
    </location>
</feature>
<dbReference type="GO" id="GO:0004540">
    <property type="term" value="F:RNA nuclease activity"/>
    <property type="evidence" value="ECO:0007669"/>
    <property type="project" value="InterPro"/>
</dbReference>
<feature type="domain" description="HTH OST-type" evidence="2">
    <location>
        <begin position="263"/>
        <end position="334"/>
    </location>
</feature>
<reference evidence="3 4" key="1">
    <citation type="journal article" date="2014" name="Am. J. Bot.">
        <title>Genome assembly and annotation for red clover (Trifolium pratense; Fabaceae).</title>
        <authorList>
            <person name="Istvanek J."/>
            <person name="Jaros M."/>
            <person name="Krenek A."/>
            <person name="Repkova J."/>
        </authorList>
    </citation>
    <scope>NUCLEOTIDE SEQUENCE [LARGE SCALE GENOMIC DNA]</scope>
    <source>
        <strain evidence="4">cv. Tatra</strain>
        <tissue evidence="3">Young leaves</tissue>
    </source>
</reference>
<feature type="compositionally biased region" description="Low complexity" evidence="1">
    <location>
        <begin position="335"/>
        <end position="349"/>
    </location>
</feature>
<dbReference type="EMBL" id="ASHM01004969">
    <property type="protein sequence ID" value="PNY12010.1"/>
    <property type="molecule type" value="Genomic_DNA"/>
</dbReference>
<dbReference type="PANTHER" id="PTHR14379:SF6">
    <property type="entry name" value="EMB|CAB71880.1"/>
    <property type="match status" value="1"/>
</dbReference>
<dbReference type="InterPro" id="IPR041966">
    <property type="entry name" value="LOTUS-like"/>
</dbReference>
<feature type="region of interest" description="Disordered" evidence="1">
    <location>
        <begin position="932"/>
        <end position="978"/>
    </location>
</feature>
<dbReference type="CDD" id="cd10910">
    <property type="entry name" value="PIN_limkain_b1_N_like"/>
    <property type="match status" value="1"/>
</dbReference>
<dbReference type="Pfam" id="PF01936">
    <property type="entry name" value="NYN"/>
    <property type="match status" value="1"/>
</dbReference>
<feature type="compositionally biased region" description="Basic and acidic residues" evidence="1">
    <location>
        <begin position="366"/>
        <end position="376"/>
    </location>
</feature>
<dbReference type="AlphaFoldDB" id="A0A2K3P9R0"/>
<evidence type="ECO:0000313" key="3">
    <source>
        <dbReference type="EMBL" id="PNY12010.1"/>
    </source>
</evidence>
<dbReference type="PROSITE" id="PS51644">
    <property type="entry name" value="HTH_OST"/>
    <property type="match status" value="2"/>
</dbReference>
<feature type="compositionally biased region" description="Polar residues" evidence="1">
    <location>
        <begin position="573"/>
        <end position="596"/>
    </location>
</feature>
<feature type="region of interest" description="Disordered" evidence="1">
    <location>
        <begin position="565"/>
        <end position="622"/>
    </location>
</feature>
<comment type="caution">
    <text evidence="3">The sequence shown here is derived from an EMBL/GenBank/DDBJ whole genome shotgun (WGS) entry which is preliminary data.</text>
</comment>
<dbReference type="Proteomes" id="UP000236291">
    <property type="component" value="Unassembled WGS sequence"/>
</dbReference>
<feature type="region of interest" description="Disordered" evidence="1">
    <location>
        <begin position="335"/>
        <end position="376"/>
    </location>
</feature>
<dbReference type="Gene3D" id="3.40.50.1010">
    <property type="entry name" value="5'-nuclease"/>
    <property type="match status" value="1"/>
</dbReference>
<proteinExistence type="predicted"/>
<evidence type="ECO:0000313" key="4">
    <source>
        <dbReference type="Proteomes" id="UP000236291"/>
    </source>
</evidence>
<protein>
    <submittedName>
        <fullName evidence="3">Limkain-B1</fullName>
    </submittedName>
</protein>
<dbReference type="InterPro" id="IPR025605">
    <property type="entry name" value="OST-HTH/LOTUS_dom"/>
</dbReference>
<sequence length="1102" mass="123474">MTTFLLRKNLLFFTSSHSTFQPRTLLLRLQLCEFSSSPTPYSHWKRHDEESRNVRVSVWWDFENCNIPAGVNVSKVAPAITDAVRANGIKGPVHITAYGDVLQLSRPNQEALAFTGIHLSHVPNGGKNSADRSLLVDLMYWVSQNPPPAHLFLISGDRDFAGILHRLRMNNYNILLAIPEKAPDVLCSAATIMWQWTSLLKGENLTGKHFNHPPDGQFGSWYGNSKVPLENPFSAAEQSPSSQKVQIVEINEPSSDLQPAGGNPKSVVRIIKHILNLHPNGIAVSDLRAELTECNVSLGRNICGYKRLYRFLSSIPNVHLQKVGNGNFCVKLLPSESPEPSESSTTLSTASAVKNEERGYTTTPKLHSEDKDMDKDIYKNPSLYSLQERIIEDDSKSLQSIPSQGRPIEEDVPHESSLGSEKVVDVSNAQLSETQLSPKDNDVSKTEIGSFKVRSKKSFDDDIVRSEDASPKVLEEYTTSGNLAAGIDHTMVENNDIASYDSGKSIGKNKHVNQPRKEVDDQSPYTSAADDSLVEKRPDGCVETYSKRSTFFSWIRSWWPFGKSNAKTDDMTAHQNKVTSSFEDSKSSELNQTASNLEEPKPLEPQQEDVRHSGKAEDSKLSELDQTANNLEEPKLFEPHKDVNQSGKPALFSSGSFWNDMESFVFSPKGSLLISQSRSREDLAHKLQKYHPVVLKSLTKNDIFQLVELLIAEKKWLEESPSQAFPFKLTRSVQKTASGLSNDSNSLRSFFITNRTSQSNLPKSFENDKEKHTQSIQQTGVPRLATEKKHTERSRSVIFRDCEKLVTDILREHPEGYNISSIRKQFNNRYGYDLDFKKLGYKKMAYLIQIMPGVKVESSHIYPSAPAVCGSDSETSILKTVATNGGDEKFNSDNELSDTAPKEYNMESLWEELGPVSAKNLDQNDLKSNLSQKAIKLDTPKNPDYEPVVSDYDSSDTEGDSSCLTKPEDQGKPKYDEQDSSFWQALDSWHSTKEEENRVHKSENIVDLQALDSQHSTKEEENKVHKSENIVDLSNSLFDILNSSTESKQGVVVSKNTSGNYREKQRSQKYSFVADPALPNKDKFLGGLLNGLKKEDESKMQN</sequence>
<name>A0A2K3P9R0_TRIPR</name>
<dbReference type="Pfam" id="PF12872">
    <property type="entry name" value="OST-HTH"/>
    <property type="match status" value="2"/>
</dbReference>
<dbReference type="CDD" id="cd08824">
    <property type="entry name" value="LOTUS"/>
    <property type="match status" value="1"/>
</dbReference>
<organism evidence="3 4">
    <name type="scientific">Trifolium pratense</name>
    <name type="common">Red clover</name>
    <dbReference type="NCBI Taxonomy" id="57577"/>
    <lineage>
        <taxon>Eukaryota</taxon>
        <taxon>Viridiplantae</taxon>
        <taxon>Streptophyta</taxon>
        <taxon>Embryophyta</taxon>
        <taxon>Tracheophyta</taxon>
        <taxon>Spermatophyta</taxon>
        <taxon>Magnoliopsida</taxon>
        <taxon>eudicotyledons</taxon>
        <taxon>Gunneridae</taxon>
        <taxon>Pentapetalae</taxon>
        <taxon>rosids</taxon>
        <taxon>fabids</taxon>
        <taxon>Fabales</taxon>
        <taxon>Fabaceae</taxon>
        <taxon>Papilionoideae</taxon>
        <taxon>50 kb inversion clade</taxon>
        <taxon>NPAAA clade</taxon>
        <taxon>Hologalegina</taxon>
        <taxon>IRL clade</taxon>
        <taxon>Trifolieae</taxon>
        <taxon>Trifolium</taxon>
    </lineage>
</organism>
<feature type="domain" description="HTH OST-type" evidence="2">
    <location>
        <begin position="798"/>
        <end position="872"/>
    </location>
</feature>
<reference evidence="3 4" key="2">
    <citation type="journal article" date="2017" name="Front. Plant Sci.">
        <title>Gene Classification and Mining of Molecular Markers Useful in Red Clover (Trifolium pratense) Breeding.</title>
        <authorList>
            <person name="Istvanek J."/>
            <person name="Dluhosova J."/>
            <person name="Dluhos P."/>
            <person name="Patkova L."/>
            <person name="Nedelnik J."/>
            <person name="Repkova J."/>
        </authorList>
    </citation>
    <scope>NUCLEOTIDE SEQUENCE [LARGE SCALE GENOMIC DNA]</scope>
    <source>
        <strain evidence="4">cv. Tatra</strain>
        <tissue evidence="3">Young leaves</tissue>
    </source>
</reference>
<feature type="compositionally biased region" description="Basic and acidic residues" evidence="1">
    <location>
        <begin position="935"/>
        <end position="944"/>
    </location>
</feature>
<dbReference type="GO" id="GO:0010468">
    <property type="term" value="P:regulation of gene expression"/>
    <property type="evidence" value="ECO:0007669"/>
    <property type="project" value="InterPro"/>
</dbReference>
<feature type="compositionally biased region" description="Basic and acidic residues" evidence="1">
    <location>
        <begin position="966"/>
        <end position="977"/>
    </location>
</feature>
<feature type="compositionally biased region" description="Basic and acidic residues" evidence="1">
    <location>
        <begin position="994"/>
        <end position="1004"/>
    </location>
</feature>
<dbReference type="PANTHER" id="PTHR14379">
    <property type="entry name" value="LIMKAIN B LKAP"/>
    <property type="match status" value="1"/>
</dbReference>
<dbReference type="GO" id="GO:0005777">
    <property type="term" value="C:peroxisome"/>
    <property type="evidence" value="ECO:0007669"/>
    <property type="project" value="InterPro"/>
</dbReference>
<feature type="region of interest" description="Disordered" evidence="1">
    <location>
        <begin position="498"/>
        <end position="540"/>
    </location>
</feature>
<dbReference type="Gene3D" id="3.30.420.610">
    <property type="entry name" value="LOTUS domain-like"/>
    <property type="match status" value="2"/>
</dbReference>
<feature type="compositionally biased region" description="Basic and acidic residues" evidence="1">
    <location>
        <begin position="1015"/>
        <end position="1027"/>
    </location>
</feature>
<accession>A0A2K3P9R0</accession>
<dbReference type="InterPro" id="IPR024768">
    <property type="entry name" value="Marf1"/>
</dbReference>
<feature type="region of interest" description="Disordered" evidence="1">
    <location>
        <begin position="994"/>
        <end position="1027"/>
    </location>
</feature>
<feature type="region of interest" description="Disordered" evidence="1">
    <location>
        <begin position="397"/>
        <end position="420"/>
    </location>
</feature>